<organism evidence="1 2">
    <name type="scientific">Candidatus Shapirobacteria bacterium CG11_big_fil_rev_8_21_14_0_20_40_12</name>
    <dbReference type="NCBI Taxonomy" id="1974889"/>
    <lineage>
        <taxon>Bacteria</taxon>
        <taxon>Candidatus Shapironibacteriota</taxon>
    </lineage>
</organism>
<dbReference type="AlphaFoldDB" id="A0A2H0KF66"/>
<dbReference type="Gene3D" id="3.40.1350.10">
    <property type="match status" value="1"/>
</dbReference>
<comment type="caution">
    <text evidence="1">The sequence shown here is derived from an EMBL/GenBank/DDBJ whole genome shotgun (WGS) entry which is preliminary data.</text>
</comment>
<name>A0A2H0KF66_9BACT</name>
<reference evidence="1 2" key="1">
    <citation type="submission" date="2017-09" db="EMBL/GenBank/DDBJ databases">
        <title>Depth-based differentiation of microbial function through sediment-hosted aquifers and enrichment of novel symbionts in the deep terrestrial subsurface.</title>
        <authorList>
            <person name="Probst A.J."/>
            <person name="Ladd B."/>
            <person name="Jarett J.K."/>
            <person name="Geller-Mcgrath D.E."/>
            <person name="Sieber C.M."/>
            <person name="Emerson J.B."/>
            <person name="Anantharaman K."/>
            <person name="Thomas B.C."/>
            <person name="Malmstrom R."/>
            <person name="Stieglmeier M."/>
            <person name="Klingl A."/>
            <person name="Woyke T."/>
            <person name="Ryan C.M."/>
            <person name="Banfield J.F."/>
        </authorList>
    </citation>
    <scope>NUCLEOTIDE SEQUENCE [LARGE SCALE GENOMIC DNA]</scope>
    <source>
        <strain evidence="1">CG11_big_fil_rev_8_21_14_0_20_40_12</strain>
    </source>
</reference>
<dbReference type="EMBL" id="PCVI01000054">
    <property type="protein sequence ID" value="PIQ69882.1"/>
    <property type="molecule type" value="Genomic_DNA"/>
</dbReference>
<protein>
    <submittedName>
        <fullName evidence="1">ATPase</fullName>
    </submittedName>
</protein>
<feature type="non-terminal residue" evidence="1">
    <location>
        <position position="1"/>
    </location>
</feature>
<accession>A0A2H0KF66</accession>
<sequence>DAKDYALCVGMRVTAWDYPQGEGLNELIDKSGLHPVTSLTSLSEQKKRELIERGIVFCKDLVSCQK</sequence>
<dbReference type="InterPro" id="IPR011856">
    <property type="entry name" value="tRNA_endonuc-like_dom_sf"/>
</dbReference>
<evidence type="ECO:0000313" key="2">
    <source>
        <dbReference type="Proteomes" id="UP000231371"/>
    </source>
</evidence>
<proteinExistence type="predicted"/>
<gene>
    <name evidence="1" type="ORF">COV89_03380</name>
</gene>
<dbReference type="Proteomes" id="UP000231371">
    <property type="component" value="Unassembled WGS sequence"/>
</dbReference>
<evidence type="ECO:0000313" key="1">
    <source>
        <dbReference type="EMBL" id="PIQ69882.1"/>
    </source>
</evidence>
<dbReference type="GO" id="GO:0003676">
    <property type="term" value="F:nucleic acid binding"/>
    <property type="evidence" value="ECO:0007669"/>
    <property type="project" value="InterPro"/>
</dbReference>